<feature type="domain" description="Pyridoxamine kinase/Phosphomethylpyrimidine kinase" evidence="3">
    <location>
        <begin position="14"/>
        <end position="259"/>
    </location>
</feature>
<name>A0ABW5DVY1_9PROT</name>
<dbReference type="InterPro" id="IPR013749">
    <property type="entry name" value="PM/HMP-P_kinase-1"/>
</dbReference>
<evidence type="ECO:0000259" key="3">
    <source>
        <dbReference type="Pfam" id="PF08543"/>
    </source>
</evidence>
<dbReference type="CDD" id="cd01169">
    <property type="entry name" value="HMPP_kinase"/>
    <property type="match status" value="1"/>
</dbReference>
<dbReference type="InterPro" id="IPR004399">
    <property type="entry name" value="HMP/HMP-P_kinase_dom"/>
</dbReference>
<dbReference type="Pfam" id="PF08543">
    <property type="entry name" value="Phos_pyr_kin"/>
    <property type="match status" value="1"/>
</dbReference>
<accession>A0ABW5DVY1</accession>
<dbReference type="PANTHER" id="PTHR20858:SF17">
    <property type="entry name" value="HYDROXYMETHYLPYRIMIDINE_PHOSPHOMETHYLPYRIMIDINE KINASE THI20-RELATED"/>
    <property type="match status" value="1"/>
</dbReference>
<dbReference type="EC" id="2.7.1.49" evidence="2"/>
<keyword evidence="4" id="KW-0808">Transferase</keyword>
<evidence type="ECO:0000313" key="4">
    <source>
        <dbReference type="EMBL" id="MFD2263616.1"/>
    </source>
</evidence>
<keyword evidence="5" id="KW-1185">Reference proteome</keyword>
<dbReference type="RefSeq" id="WP_379876641.1">
    <property type="nucleotide sequence ID" value="NZ_JBHUIP010000012.1"/>
</dbReference>
<dbReference type="Proteomes" id="UP001597295">
    <property type="component" value="Unassembled WGS sequence"/>
</dbReference>
<comment type="caution">
    <text evidence="4">The sequence shown here is derived from an EMBL/GenBank/DDBJ whole genome shotgun (WGS) entry which is preliminary data.</text>
</comment>
<evidence type="ECO:0000256" key="1">
    <source>
        <dbReference type="ARBA" id="ARBA00004948"/>
    </source>
</evidence>
<dbReference type="SUPFAM" id="SSF53613">
    <property type="entry name" value="Ribokinase-like"/>
    <property type="match status" value="1"/>
</dbReference>
<evidence type="ECO:0000256" key="2">
    <source>
        <dbReference type="ARBA" id="ARBA00012135"/>
    </source>
</evidence>
<reference evidence="5" key="1">
    <citation type="journal article" date="2019" name="Int. J. Syst. Evol. Microbiol.">
        <title>The Global Catalogue of Microorganisms (GCM) 10K type strain sequencing project: providing services to taxonomists for standard genome sequencing and annotation.</title>
        <authorList>
            <consortium name="The Broad Institute Genomics Platform"/>
            <consortium name="The Broad Institute Genome Sequencing Center for Infectious Disease"/>
            <person name="Wu L."/>
            <person name="Ma J."/>
        </authorList>
    </citation>
    <scope>NUCLEOTIDE SEQUENCE [LARGE SCALE GENOMIC DNA]</scope>
    <source>
        <strain evidence="5">CGMCC 1.19062</strain>
    </source>
</reference>
<organism evidence="4 5">
    <name type="scientific">Lacibacterium aquatile</name>
    <dbReference type="NCBI Taxonomy" id="1168082"/>
    <lineage>
        <taxon>Bacteria</taxon>
        <taxon>Pseudomonadati</taxon>
        <taxon>Pseudomonadota</taxon>
        <taxon>Alphaproteobacteria</taxon>
        <taxon>Rhodospirillales</taxon>
        <taxon>Rhodospirillaceae</taxon>
    </lineage>
</organism>
<evidence type="ECO:0000313" key="5">
    <source>
        <dbReference type="Proteomes" id="UP001597295"/>
    </source>
</evidence>
<dbReference type="EMBL" id="JBHUIP010000012">
    <property type="protein sequence ID" value="MFD2263616.1"/>
    <property type="molecule type" value="Genomic_DNA"/>
</dbReference>
<dbReference type="GO" id="GO:0008972">
    <property type="term" value="F:phosphomethylpyrimidine kinase activity"/>
    <property type="evidence" value="ECO:0007669"/>
    <property type="project" value="UniProtKB-EC"/>
</dbReference>
<keyword evidence="4" id="KW-0418">Kinase</keyword>
<gene>
    <name evidence="4" type="primary">thiD</name>
    <name evidence="4" type="ORF">ACFSM5_12015</name>
</gene>
<dbReference type="PANTHER" id="PTHR20858">
    <property type="entry name" value="PHOSPHOMETHYLPYRIMIDINE KINASE"/>
    <property type="match status" value="1"/>
</dbReference>
<sequence>MRINGRVLVVAGSDSSGGTGIQANVKTITALGGYATTAVTALTARDTKGAMEIQPVPASFVQQQMRLALTDIGADVIHLGALHTAELINAVTDVIEELAPGLPVILDPVAVTKSGRSMLDQEGMRHLKIRLLPIATCITPNLREAELLAGMDIDDIETRRHAAMMMLTLGAKSVLLKGGHGDEDPVIDLLATEDGMTTLTYPRQSSRHVAGIGSTLSAAIACYTAQGKPIVEAVKQARGYVQECIRQAPGYGQGSGPVNHAVTVQPMSFA</sequence>
<protein>
    <recommendedName>
        <fullName evidence="2">hydroxymethylpyrimidine kinase</fullName>
        <ecNumber evidence="2">2.7.1.49</ecNumber>
    </recommendedName>
</protein>
<dbReference type="Gene3D" id="3.40.1190.20">
    <property type="match status" value="1"/>
</dbReference>
<comment type="pathway">
    <text evidence="1">Cofactor biosynthesis; thiamine diphosphate biosynthesis.</text>
</comment>
<proteinExistence type="predicted"/>
<dbReference type="GO" id="GO:0008902">
    <property type="term" value="F:hydroxymethylpyrimidine kinase activity"/>
    <property type="evidence" value="ECO:0007669"/>
    <property type="project" value="UniProtKB-EC"/>
</dbReference>
<dbReference type="NCBIfam" id="TIGR00097">
    <property type="entry name" value="HMP-P_kinase"/>
    <property type="match status" value="1"/>
</dbReference>
<dbReference type="InterPro" id="IPR029056">
    <property type="entry name" value="Ribokinase-like"/>
</dbReference>